<comment type="caution">
    <text evidence="1">The sequence shown here is derived from an EMBL/GenBank/DDBJ whole genome shotgun (WGS) entry which is preliminary data.</text>
</comment>
<sequence length="146" mass="17629">MEPLISTYMPIIKEYFEYVNKKDSGYKNKCCIYNKYWIKEKTEYIKNVNATNIFNSFNNYINTPIAIPNVEGCKLDIREDDDNKYEKIGKLYNIYYNYRTKLLLIEMNEPKTATYHNKKSLFYIYNELNKTDLSPRIMICLQNYIK</sequence>
<dbReference type="RefSeq" id="XP_028547273.1">
    <property type="nucleotide sequence ID" value="XM_028691472.1"/>
</dbReference>
<accession>A0A1Y1JY42</accession>
<gene>
    <name evidence="1" type="ORF">PGO_004390</name>
</gene>
<evidence type="ECO:0008006" key="3">
    <source>
        <dbReference type="Google" id="ProtNLM"/>
    </source>
</evidence>
<protein>
    <recommendedName>
        <fullName evidence="3">Variable surface protein</fullName>
    </recommendedName>
</protein>
<organism evidence="1 2">
    <name type="scientific">Plasmodium gonderi</name>
    <dbReference type="NCBI Taxonomy" id="77519"/>
    <lineage>
        <taxon>Eukaryota</taxon>
        <taxon>Sar</taxon>
        <taxon>Alveolata</taxon>
        <taxon>Apicomplexa</taxon>
        <taxon>Aconoidasida</taxon>
        <taxon>Haemosporida</taxon>
        <taxon>Plasmodiidae</taxon>
        <taxon>Plasmodium</taxon>
        <taxon>Plasmodium (Plasmodium)</taxon>
    </lineage>
</organism>
<reference evidence="2" key="1">
    <citation type="submission" date="2017-04" db="EMBL/GenBank/DDBJ databases">
        <title>Plasmodium gonderi genome.</title>
        <authorList>
            <person name="Arisue N."/>
            <person name="Honma H."/>
            <person name="Kawai S."/>
            <person name="Tougan T."/>
            <person name="Tanabe K."/>
            <person name="Horii T."/>
        </authorList>
    </citation>
    <scope>NUCLEOTIDE SEQUENCE [LARGE SCALE GENOMIC DNA]</scope>
    <source>
        <strain evidence="2">ATCC 30045</strain>
    </source>
</reference>
<keyword evidence="2" id="KW-1185">Reference proteome</keyword>
<dbReference type="GeneID" id="39745492"/>
<evidence type="ECO:0000313" key="2">
    <source>
        <dbReference type="Proteomes" id="UP000195521"/>
    </source>
</evidence>
<name>A0A1Y1JY42_PLAGO</name>
<dbReference type="EMBL" id="BDQF01000623">
    <property type="protein sequence ID" value="GAW84684.1"/>
    <property type="molecule type" value="Genomic_DNA"/>
</dbReference>
<dbReference type="Proteomes" id="UP000195521">
    <property type="component" value="Unassembled WGS sequence"/>
</dbReference>
<evidence type="ECO:0000313" key="1">
    <source>
        <dbReference type="EMBL" id="GAW84684.1"/>
    </source>
</evidence>
<proteinExistence type="predicted"/>
<dbReference type="AlphaFoldDB" id="A0A1Y1JY42"/>